<accession>A0A8S5QD37</accession>
<dbReference type="EMBL" id="BK015629">
    <property type="protein sequence ID" value="DAE16713.1"/>
    <property type="molecule type" value="Genomic_DNA"/>
</dbReference>
<sequence>MNGEFLYNSEQDQKLQELKRAAFEVLYEHEGCDRQDWIDWIIADYGEELAEVIGDNPYDTYPQLEDYWDSMDYEDPDTGVCFTYRDWAEYFSCWEHKEVYDKLVEANNKLKSIKSMI</sequence>
<proteinExistence type="predicted"/>
<protein>
    <submittedName>
        <fullName evidence="1">Uncharacterized protein</fullName>
    </submittedName>
</protein>
<name>A0A8S5QD37_9CAUD</name>
<organism evidence="1">
    <name type="scientific">Podoviridae sp. ctn7K25</name>
    <dbReference type="NCBI Taxonomy" id="2825273"/>
    <lineage>
        <taxon>Viruses</taxon>
        <taxon>Duplodnaviria</taxon>
        <taxon>Heunggongvirae</taxon>
        <taxon>Uroviricota</taxon>
        <taxon>Caudoviricetes</taxon>
    </lineage>
</organism>
<reference evidence="1" key="1">
    <citation type="journal article" date="2021" name="Proc. Natl. Acad. Sci. U.S.A.">
        <title>A Catalog of Tens of Thousands of Viruses from Human Metagenomes Reveals Hidden Associations with Chronic Diseases.</title>
        <authorList>
            <person name="Tisza M.J."/>
            <person name="Buck C.B."/>
        </authorList>
    </citation>
    <scope>NUCLEOTIDE SEQUENCE</scope>
    <source>
        <strain evidence="1">Ctn7K25</strain>
    </source>
</reference>
<evidence type="ECO:0000313" key="1">
    <source>
        <dbReference type="EMBL" id="DAE16713.1"/>
    </source>
</evidence>